<feature type="compositionally biased region" description="Low complexity" evidence="1">
    <location>
        <begin position="61"/>
        <end position="72"/>
    </location>
</feature>
<evidence type="ECO:0000256" key="1">
    <source>
        <dbReference type="SAM" id="MobiDB-lite"/>
    </source>
</evidence>
<feature type="region of interest" description="Disordered" evidence="1">
    <location>
        <begin position="14"/>
        <end position="103"/>
    </location>
</feature>
<evidence type="ECO:0000313" key="2">
    <source>
        <dbReference type="EMBL" id="CAG8894867.1"/>
    </source>
</evidence>
<dbReference type="AlphaFoldDB" id="A0A9W4K7K9"/>
<comment type="caution">
    <text evidence="2">The sequence shown here is derived from an EMBL/GenBank/DDBJ whole genome shotgun (WGS) entry which is preliminary data.</text>
</comment>
<feature type="compositionally biased region" description="Low complexity" evidence="1">
    <location>
        <begin position="85"/>
        <end position="103"/>
    </location>
</feature>
<protein>
    <submittedName>
        <fullName evidence="2">Uncharacterized protein</fullName>
    </submittedName>
</protein>
<dbReference type="EMBL" id="CAJVRC010000851">
    <property type="protein sequence ID" value="CAG8894867.1"/>
    <property type="molecule type" value="Genomic_DNA"/>
</dbReference>
<proteinExistence type="predicted"/>
<organism evidence="2 3">
    <name type="scientific">Penicillium egyptiacum</name>
    <dbReference type="NCBI Taxonomy" id="1303716"/>
    <lineage>
        <taxon>Eukaryota</taxon>
        <taxon>Fungi</taxon>
        <taxon>Dikarya</taxon>
        <taxon>Ascomycota</taxon>
        <taxon>Pezizomycotina</taxon>
        <taxon>Eurotiomycetes</taxon>
        <taxon>Eurotiomycetidae</taxon>
        <taxon>Eurotiales</taxon>
        <taxon>Aspergillaceae</taxon>
        <taxon>Penicillium</taxon>
    </lineage>
</organism>
<sequence length="103" mass="10997">MLFCLNALQPQAQIPRHLTQPKRSQALPHTNHPHSKVDNFIRPSNKLAVAINPSRCRATRPSAPSKSLPKLSVRTAPSPSGSVCAPTTPSDTTPSADTGVSRP</sequence>
<name>A0A9W4K7K9_9EURO</name>
<reference evidence="2" key="1">
    <citation type="submission" date="2021-07" db="EMBL/GenBank/DDBJ databases">
        <authorList>
            <person name="Branca A.L. A."/>
        </authorList>
    </citation>
    <scope>NUCLEOTIDE SEQUENCE</scope>
</reference>
<dbReference type="Proteomes" id="UP001154252">
    <property type="component" value="Unassembled WGS sequence"/>
</dbReference>
<keyword evidence="3" id="KW-1185">Reference proteome</keyword>
<dbReference type="OrthoDB" id="6332053at2759"/>
<gene>
    <name evidence="2" type="ORF">PEGY_LOCUS3964</name>
</gene>
<accession>A0A9W4K7K9</accession>
<evidence type="ECO:0000313" key="3">
    <source>
        <dbReference type="Proteomes" id="UP001154252"/>
    </source>
</evidence>